<accession>A0A251YI82</accession>
<organism evidence="2 3">
    <name type="scientific">Clavibacter michiganensis</name>
    <dbReference type="NCBI Taxonomy" id="28447"/>
    <lineage>
        <taxon>Bacteria</taxon>
        <taxon>Bacillati</taxon>
        <taxon>Actinomycetota</taxon>
        <taxon>Actinomycetes</taxon>
        <taxon>Micrococcales</taxon>
        <taxon>Microbacteriaceae</taxon>
        <taxon>Clavibacter</taxon>
    </lineage>
</organism>
<feature type="signal peptide" evidence="1">
    <location>
        <begin position="1"/>
        <end position="39"/>
    </location>
</feature>
<feature type="chain" id="PRO_5012151545" description="Secreted protein" evidence="1">
    <location>
        <begin position="40"/>
        <end position="119"/>
    </location>
</feature>
<dbReference type="InterPro" id="IPR006311">
    <property type="entry name" value="TAT_signal"/>
</dbReference>
<evidence type="ECO:0000256" key="1">
    <source>
        <dbReference type="SAM" id="SignalP"/>
    </source>
</evidence>
<dbReference type="Proteomes" id="UP000195011">
    <property type="component" value="Unassembled WGS sequence"/>
</dbReference>
<evidence type="ECO:0000313" key="2">
    <source>
        <dbReference type="EMBL" id="OUE23873.1"/>
    </source>
</evidence>
<gene>
    <name evidence="2" type="ORF">BFL36_07435</name>
</gene>
<proteinExistence type="predicted"/>
<protein>
    <recommendedName>
        <fullName evidence="4">Secreted protein</fullName>
    </recommendedName>
</protein>
<name>A0A251YI82_9MICO</name>
<dbReference type="AlphaFoldDB" id="A0A251YI82"/>
<reference evidence="2 3" key="1">
    <citation type="submission" date="2016-08" db="EMBL/GenBank/DDBJ databases">
        <title>Genome sequence of Clavibacter michiganensis spp strain CFBP8017.</title>
        <authorList>
            <person name="Thapa S.P."/>
            <person name="Coaker G."/>
            <person name="Jacques M.-A."/>
        </authorList>
    </citation>
    <scope>NUCLEOTIDE SEQUENCE [LARGE SCALE GENOMIC DNA]</scope>
    <source>
        <strain evidence="2">CFBP8017</strain>
    </source>
</reference>
<dbReference type="RefSeq" id="WP_143757266.1">
    <property type="nucleotide sequence ID" value="NZ_MDJY01000036.1"/>
</dbReference>
<keyword evidence="1" id="KW-0732">Signal</keyword>
<dbReference type="PROSITE" id="PS51318">
    <property type="entry name" value="TAT"/>
    <property type="match status" value="1"/>
</dbReference>
<dbReference type="EMBL" id="MDJY01000036">
    <property type="protein sequence ID" value="OUE23873.1"/>
    <property type="molecule type" value="Genomic_DNA"/>
</dbReference>
<comment type="caution">
    <text evidence="2">The sequence shown here is derived from an EMBL/GenBank/DDBJ whole genome shotgun (WGS) entry which is preliminary data.</text>
</comment>
<sequence length="119" mass="12960">MDTKARDEITSGRMRRAARRAALALATVLLAGVGMTATAAPAHAGPIGIDPDCSNRKTVQTKTTGLTMNVWFYNKDRHKVPASGGIIYRWSYTGTMYTYDVGLRQWTKAGTVTYKCAGK</sequence>
<evidence type="ECO:0008006" key="4">
    <source>
        <dbReference type="Google" id="ProtNLM"/>
    </source>
</evidence>
<evidence type="ECO:0000313" key="3">
    <source>
        <dbReference type="Proteomes" id="UP000195011"/>
    </source>
</evidence>